<organism evidence="1 2">
    <name type="scientific">Luteipulveratus flavus</name>
    <dbReference type="NCBI Taxonomy" id="3031728"/>
    <lineage>
        <taxon>Bacteria</taxon>
        <taxon>Bacillati</taxon>
        <taxon>Actinomycetota</taxon>
        <taxon>Actinomycetes</taxon>
        <taxon>Micrococcales</taxon>
        <taxon>Dermacoccaceae</taxon>
        <taxon>Luteipulveratus</taxon>
    </lineage>
</organism>
<sequence length="100" mass="11073">MSDAELDPVLQDPVRRRICAALILPGPVERPALQRLLALPDATLADHLDALGEAGYLEEQDGRVGLTESGRAALVTYEAERDRLERQLRENDRPYPPVTS</sequence>
<accession>A0ABT6C9E8</accession>
<reference evidence="1 2" key="1">
    <citation type="submission" date="2023-03" db="EMBL/GenBank/DDBJ databases">
        <title>YIM 133296 draft genome.</title>
        <authorList>
            <person name="Xiong L."/>
        </authorList>
    </citation>
    <scope>NUCLEOTIDE SEQUENCE [LARGE SCALE GENOMIC DNA]</scope>
    <source>
        <strain evidence="1 2">YIM 133296</strain>
    </source>
</reference>
<dbReference type="SUPFAM" id="SSF46785">
    <property type="entry name" value="Winged helix' DNA-binding domain"/>
    <property type="match status" value="1"/>
</dbReference>
<keyword evidence="2" id="KW-1185">Reference proteome</keyword>
<dbReference type="Gene3D" id="1.10.10.10">
    <property type="entry name" value="Winged helix-like DNA-binding domain superfamily/Winged helix DNA-binding domain"/>
    <property type="match status" value="1"/>
</dbReference>
<comment type="caution">
    <text evidence="1">The sequence shown here is derived from an EMBL/GenBank/DDBJ whole genome shotgun (WGS) entry which is preliminary data.</text>
</comment>
<name>A0ABT6C9E8_9MICO</name>
<proteinExistence type="predicted"/>
<gene>
    <name evidence="1" type="ORF">P4R38_14905</name>
</gene>
<dbReference type="EMBL" id="JAROAV010000037">
    <property type="protein sequence ID" value="MDF8265537.1"/>
    <property type="molecule type" value="Genomic_DNA"/>
</dbReference>
<protein>
    <submittedName>
        <fullName evidence="1">Helix-turn-helix domain-containing protein</fullName>
    </submittedName>
</protein>
<dbReference type="Pfam" id="PF12840">
    <property type="entry name" value="HTH_20"/>
    <property type="match status" value="1"/>
</dbReference>
<dbReference type="InterPro" id="IPR036388">
    <property type="entry name" value="WH-like_DNA-bd_sf"/>
</dbReference>
<dbReference type="InterPro" id="IPR036390">
    <property type="entry name" value="WH_DNA-bd_sf"/>
</dbReference>
<evidence type="ECO:0000313" key="1">
    <source>
        <dbReference type="EMBL" id="MDF8265537.1"/>
    </source>
</evidence>
<evidence type="ECO:0000313" key="2">
    <source>
        <dbReference type="Proteomes" id="UP001528912"/>
    </source>
</evidence>
<dbReference type="RefSeq" id="WP_277192860.1">
    <property type="nucleotide sequence ID" value="NZ_JAROAV010000037.1"/>
</dbReference>
<dbReference type="Proteomes" id="UP001528912">
    <property type="component" value="Unassembled WGS sequence"/>
</dbReference>